<dbReference type="AlphaFoldDB" id="A0AAE0BAX7"/>
<protein>
    <submittedName>
        <fullName evidence="2">Uncharacterized protein</fullName>
    </submittedName>
</protein>
<comment type="caution">
    <text evidence="2">The sequence shown here is derived from an EMBL/GenBank/DDBJ whole genome shotgun (WGS) entry which is preliminary data.</text>
</comment>
<accession>A0AAE0BAX7</accession>
<feature type="region of interest" description="Disordered" evidence="1">
    <location>
        <begin position="1"/>
        <end position="41"/>
    </location>
</feature>
<keyword evidence="3" id="KW-1185">Reference proteome</keyword>
<evidence type="ECO:0000256" key="1">
    <source>
        <dbReference type="SAM" id="MobiDB-lite"/>
    </source>
</evidence>
<dbReference type="EMBL" id="LGRX02035814">
    <property type="protein sequence ID" value="KAK3233056.1"/>
    <property type="molecule type" value="Genomic_DNA"/>
</dbReference>
<feature type="compositionally biased region" description="Basic and acidic residues" evidence="1">
    <location>
        <begin position="1"/>
        <end position="19"/>
    </location>
</feature>
<evidence type="ECO:0000313" key="3">
    <source>
        <dbReference type="Proteomes" id="UP001190700"/>
    </source>
</evidence>
<name>A0AAE0BAX7_9CHLO</name>
<evidence type="ECO:0000313" key="2">
    <source>
        <dbReference type="EMBL" id="KAK3233056.1"/>
    </source>
</evidence>
<sequence length="104" mass="11333">MPKDLSTDETWTKPKEARTPPHNTGQTLRARLPTSGDAPQGAVTRECKACAMSCVMPEELDKDLLTGRILHADLIEPPGILASGTAEKLGEGQLQFRPRWDHSG</sequence>
<gene>
    <name evidence="2" type="ORF">CYMTET_56625</name>
</gene>
<organism evidence="2 3">
    <name type="scientific">Cymbomonas tetramitiformis</name>
    <dbReference type="NCBI Taxonomy" id="36881"/>
    <lineage>
        <taxon>Eukaryota</taxon>
        <taxon>Viridiplantae</taxon>
        <taxon>Chlorophyta</taxon>
        <taxon>Pyramimonadophyceae</taxon>
        <taxon>Pyramimonadales</taxon>
        <taxon>Pyramimonadaceae</taxon>
        <taxon>Cymbomonas</taxon>
    </lineage>
</organism>
<reference evidence="2 3" key="1">
    <citation type="journal article" date="2015" name="Genome Biol. Evol.">
        <title>Comparative Genomics of a Bacterivorous Green Alga Reveals Evolutionary Causalities and Consequences of Phago-Mixotrophic Mode of Nutrition.</title>
        <authorList>
            <person name="Burns J.A."/>
            <person name="Paasch A."/>
            <person name="Narechania A."/>
            <person name="Kim E."/>
        </authorList>
    </citation>
    <scope>NUCLEOTIDE SEQUENCE [LARGE SCALE GENOMIC DNA]</scope>
    <source>
        <strain evidence="2 3">PLY_AMNH</strain>
    </source>
</reference>
<dbReference type="Proteomes" id="UP001190700">
    <property type="component" value="Unassembled WGS sequence"/>
</dbReference>
<proteinExistence type="predicted"/>